<dbReference type="Proteomes" id="UP000019140">
    <property type="component" value="Unassembled WGS sequence"/>
</dbReference>
<dbReference type="EMBL" id="AZHX01001643">
    <property type="protein sequence ID" value="ETX01230.1"/>
    <property type="molecule type" value="Genomic_DNA"/>
</dbReference>
<dbReference type="GO" id="GO:0016787">
    <property type="term" value="F:hydrolase activity"/>
    <property type="evidence" value="ECO:0007669"/>
    <property type="project" value="UniProtKB-KW"/>
</dbReference>
<keyword evidence="5" id="KW-0378">Hydrolase</keyword>
<reference evidence="7 8" key="1">
    <citation type="journal article" date="2014" name="Nature">
        <title>An environmental bacterial taxon with a large and distinct metabolic repertoire.</title>
        <authorList>
            <person name="Wilson M.C."/>
            <person name="Mori T."/>
            <person name="Ruckert C."/>
            <person name="Uria A.R."/>
            <person name="Helf M.J."/>
            <person name="Takada K."/>
            <person name="Gernert C."/>
            <person name="Steffens U.A."/>
            <person name="Heycke N."/>
            <person name="Schmitt S."/>
            <person name="Rinke C."/>
            <person name="Helfrich E.J."/>
            <person name="Brachmann A.O."/>
            <person name="Gurgui C."/>
            <person name="Wakimoto T."/>
            <person name="Kracht M."/>
            <person name="Crusemann M."/>
            <person name="Hentschel U."/>
            <person name="Abe I."/>
            <person name="Matsunaga S."/>
            <person name="Kalinowski J."/>
            <person name="Takeyama H."/>
            <person name="Piel J."/>
        </authorList>
    </citation>
    <scope>NUCLEOTIDE SEQUENCE [LARGE SCALE GENOMIC DNA]</scope>
    <source>
        <strain evidence="8">TSY2</strain>
    </source>
</reference>
<dbReference type="AlphaFoldDB" id="W4LTM9"/>
<dbReference type="GO" id="GO:0110001">
    <property type="term" value="C:toxin-antitoxin complex"/>
    <property type="evidence" value="ECO:0007669"/>
    <property type="project" value="InterPro"/>
</dbReference>
<proteinExistence type="inferred from homology"/>
<dbReference type="GO" id="GO:0004540">
    <property type="term" value="F:RNA nuclease activity"/>
    <property type="evidence" value="ECO:0007669"/>
    <property type="project" value="InterPro"/>
</dbReference>
<keyword evidence="3" id="KW-0540">Nuclease</keyword>
<keyword evidence="2" id="KW-1277">Toxin-antitoxin system</keyword>
<name>W4LTM9_9BACT</name>
<evidence type="ECO:0000256" key="5">
    <source>
        <dbReference type="ARBA" id="ARBA00022801"/>
    </source>
</evidence>
<organism evidence="7 8">
    <name type="scientific">Candidatus Entotheonella gemina</name>
    <dbReference type="NCBI Taxonomy" id="1429439"/>
    <lineage>
        <taxon>Bacteria</taxon>
        <taxon>Pseudomonadati</taxon>
        <taxon>Nitrospinota/Tectimicrobiota group</taxon>
        <taxon>Candidatus Tectimicrobiota</taxon>
        <taxon>Candidatus Entotheonellia</taxon>
        <taxon>Candidatus Entotheonellales</taxon>
        <taxon>Candidatus Entotheonellaceae</taxon>
        <taxon>Candidatus Entotheonella</taxon>
    </lineage>
</organism>
<accession>W4LTM9</accession>
<dbReference type="InterPro" id="IPR051813">
    <property type="entry name" value="HepT_RNase_toxin"/>
</dbReference>
<dbReference type="InterPro" id="IPR037038">
    <property type="entry name" value="HepT-like_sf"/>
</dbReference>
<evidence type="ECO:0000256" key="2">
    <source>
        <dbReference type="ARBA" id="ARBA00022649"/>
    </source>
</evidence>
<evidence type="ECO:0000313" key="8">
    <source>
        <dbReference type="Proteomes" id="UP000019140"/>
    </source>
</evidence>
<evidence type="ECO:0008006" key="9">
    <source>
        <dbReference type="Google" id="ProtNLM"/>
    </source>
</evidence>
<protein>
    <recommendedName>
        <fullName evidence="9">DUF86 domain-containing protein</fullName>
    </recommendedName>
</protein>
<evidence type="ECO:0000256" key="3">
    <source>
        <dbReference type="ARBA" id="ARBA00022722"/>
    </source>
</evidence>
<dbReference type="PANTHER" id="PTHR34139">
    <property type="entry name" value="UPF0331 PROTEIN MJ0127"/>
    <property type="match status" value="1"/>
</dbReference>
<evidence type="ECO:0000256" key="6">
    <source>
        <dbReference type="ARBA" id="ARBA00024207"/>
    </source>
</evidence>
<dbReference type="GO" id="GO:0000166">
    <property type="term" value="F:nucleotide binding"/>
    <property type="evidence" value="ECO:0007669"/>
    <property type="project" value="UniProtKB-KW"/>
</dbReference>
<gene>
    <name evidence="7" type="ORF">ETSY2_37605</name>
</gene>
<keyword evidence="8" id="KW-1185">Reference proteome</keyword>
<evidence type="ECO:0000256" key="4">
    <source>
        <dbReference type="ARBA" id="ARBA00022741"/>
    </source>
</evidence>
<keyword evidence="4" id="KW-0547">Nucleotide-binding</keyword>
<evidence type="ECO:0000313" key="7">
    <source>
        <dbReference type="EMBL" id="ETX01230.1"/>
    </source>
</evidence>
<dbReference type="HOGENOM" id="CLU_142825_3_2_7"/>
<dbReference type="Pfam" id="PF01934">
    <property type="entry name" value="HepT-like"/>
    <property type="match status" value="1"/>
</dbReference>
<dbReference type="InterPro" id="IPR008201">
    <property type="entry name" value="HepT-like"/>
</dbReference>
<dbReference type="PANTHER" id="PTHR34139:SF1">
    <property type="entry name" value="RNASE MJ1380-RELATED"/>
    <property type="match status" value="1"/>
</dbReference>
<comment type="caution">
    <text evidence="7">The sequence shown here is derived from an EMBL/GenBank/DDBJ whole genome shotgun (WGS) entry which is preliminary data.</text>
</comment>
<dbReference type="Gene3D" id="1.20.120.580">
    <property type="entry name" value="bsu32300-like"/>
    <property type="match status" value="1"/>
</dbReference>
<keyword evidence="1" id="KW-0597">Phosphoprotein</keyword>
<evidence type="ECO:0000256" key="1">
    <source>
        <dbReference type="ARBA" id="ARBA00022553"/>
    </source>
</evidence>
<sequence>MLPLEIRKYLYDIQQACELLSEFTTGKTLDDYTANAMLRSAVERQFEIIGEALNQMLRRDPALTPRISNHGRIIAFRNRLIHGYADIDHEVVWGILTGSLPTLRYEIDTLLSGDAS</sequence>
<comment type="similarity">
    <text evidence="6">Belongs to the HepT RNase toxin family.</text>
</comment>